<dbReference type="Pfam" id="PF03810">
    <property type="entry name" value="IBN_N"/>
    <property type="match status" value="1"/>
</dbReference>
<dbReference type="SUPFAM" id="SSF48371">
    <property type="entry name" value="ARM repeat"/>
    <property type="match status" value="1"/>
</dbReference>
<evidence type="ECO:0000256" key="1">
    <source>
        <dbReference type="ARBA" id="ARBA00009466"/>
    </source>
</evidence>
<gene>
    <name evidence="6" type="ORF">IWX46DRAFT_580830</name>
</gene>
<evidence type="ECO:0000256" key="3">
    <source>
        <dbReference type="ARBA" id="ARBA00025147"/>
    </source>
</evidence>
<evidence type="ECO:0000313" key="7">
    <source>
        <dbReference type="Proteomes" id="UP001365128"/>
    </source>
</evidence>
<accession>A0ABR1ME38</accession>
<dbReference type="InterPro" id="IPR002227">
    <property type="entry name" value="Tyrosinase_Cu-bd"/>
</dbReference>
<proteinExistence type="inferred from homology"/>
<dbReference type="PANTHER" id="PTHR11223">
    <property type="entry name" value="EXPORTIN 1/5"/>
    <property type="match status" value="1"/>
</dbReference>
<comment type="function">
    <text evidence="3">tRNA nucleus export receptor which facilitates tRNA translocation across the nuclear pore complex. Involved in pre-tRNA splicing, probably by affecting the interaction of pre-tRNA with splicing endonuclease.</text>
</comment>
<organism evidence="6 7">
    <name type="scientific">Phyllosticta citricarpa</name>
    <dbReference type="NCBI Taxonomy" id="55181"/>
    <lineage>
        <taxon>Eukaryota</taxon>
        <taxon>Fungi</taxon>
        <taxon>Dikarya</taxon>
        <taxon>Ascomycota</taxon>
        <taxon>Pezizomycotina</taxon>
        <taxon>Dothideomycetes</taxon>
        <taxon>Dothideomycetes incertae sedis</taxon>
        <taxon>Botryosphaeriales</taxon>
        <taxon>Phyllostictaceae</taxon>
        <taxon>Phyllosticta</taxon>
    </lineage>
</organism>
<dbReference type="Pfam" id="PF08389">
    <property type="entry name" value="Xpo1"/>
    <property type="match status" value="1"/>
</dbReference>
<feature type="compositionally biased region" description="Basic and acidic residues" evidence="4">
    <location>
        <begin position="1079"/>
        <end position="1088"/>
    </location>
</feature>
<reference evidence="6 7" key="1">
    <citation type="submission" date="2024-04" db="EMBL/GenBank/DDBJ databases">
        <title>Phyllosticta paracitricarpa is synonymous to the EU quarantine fungus P. citricarpa based on phylogenomic analyses.</title>
        <authorList>
            <consortium name="Lawrence Berkeley National Laboratory"/>
            <person name="Van Ingen-Buijs V.A."/>
            <person name="Van Westerhoven A.C."/>
            <person name="Haridas S."/>
            <person name="Skiadas P."/>
            <person name="Martin F."/>
            <person name="Groenewald J.Z."/>
            <person name="Crous P.W."/>
            <person name="Seidl M.F."/>
        </authorList>
    </citation>
    <scope>NUCLEOTIDE SEQUENCE [LARGE SCALE GENOMIC DNA]</scope>
    <source>
        <strain evidence="6 7">CBS 122670</strain>
    </source>
</reference>
<keyword evidence="7" id="KW-1185">Reference proteome</keyword>
<feature type="region of interest" description="Disordered" evidence="4">
    <location>
        <begin position="1068"/>
        <end position="1088"/>
    </location>
</feature>
<dbReference type="InterPro" id="IPR045065">
    <property type="entry name" value="XPO1/5"/>
</dbReference>
<feature type="domain" description="Importin N-terminal" evidence="5">
    <location>
        <begin position="42"/>
        <end position="109"/>
    </location>
</feature>
<dbReference type="Pfam" id="PF19273">
    <property type="entry name" value="Exportin-5"/>
    <property type="match status" value="1"/>
</dbReference>
<keyword evidence="2" id="KW-0819">tRNA processing</keyword>
<dbReference type="InterPro" id="IPR001494">
    <property type="entry name" value="Importin-beta_N"/>
</dbReference>
<dbReference type="InterPro" id="IPR045478">
    <property type="entry name" value="Exportin-5_C"/>
</dbReference>
<protein>
    <submittedName>
        <fullName evidence="6">Armadillo-type protein</fullName>
    </submittedName>
</protein>
<dbReference type="PROSITE" id="PS50166">
    <property type="entry name" value="IMPORTIN_B_NT"/>
    <property type="match status" value="1"/>
</dbReference>
<evidence type="ECO:0000259" key="5">
    <source>
        <dbReference type="PROSITE" id="PS50166"/>
    </source>
</evidence>
<comment type="similarity">
    <text evidence="1">Belongs to the exportin family.</text>
</comment>
<dbReference type="InterPro" id="IPR011989">
    <property type="entry name" value="ARM-like"/>
</dbReference>
<dbReference type="EMBL" id="JBBPDW010000014">
    <property type="protein sequence ID" value="KAK7546779.1"/>
    <property type="molecule type" value="Genomic_DNA"/>
</dbReference>
<comment type="caution">
    <text evidence="6">The sequence shown here is derived from an EMBL/GenBank/DDBJ whole genome shotgun (WGS) entry which is preliminary data.</text>
</comment>
<dbReference type="Proteomes" id="UP001365128">
    <property type="component" value="Unassembled WGS sequence"/>
</dbReference>
<dbReference type="PROSITE" id="PS00498">
    <property type="entry name" value="TYROSINASE_2"/>
    <property type="match status" value="1"/>
</dbReference>
<dbReference type="InterPro" id="IPR016024">
    <property type="entry name" value="ARM-type_fold"/>
</dbReference>
<evidence type="ECO:0000313" key="6">
    <source>
        <dbReference type="EMBL" id="KAK7546779.1"/>
    </source>
</evidence>
<dbReference type="InterPro" id="IPR013598">
    <property type="entry name" value="Exportin-1/Importin-b-like"/>
</dbReference>
<evidence type="ECO:0000256" key="4">
    <source>
        <dbReference type="SAM" id="MobiDB-lite"/>
    </source>
</evidence>
<dbReference type="PANTHER" id="PTHR11223:SF3">
    <property type="entry name" value="EXPORTIN-5"/>
    <property type="match status" value="1"/>
</dbReference>
<dbReference type="Gene3D" id="1.25.10.10">
    <property type="entry name" value="Leucine-rich Repeat Variant"/>
    <property type="match status" value="1"/>
</dbReference>
<sequence length="1281" mass="144661">MDPFSAAPNGSGAFNDEAFSRVLEALDVTYQRGSTNAARHEAQAYLDYVMHVPEAPQYGYRLASDPSSPVEVRFFGLRLLENTIKYHWEELEESKANGMRKGVIELAAEASQQVPQYVRNKIGQLWCEIAKRSWGCEWMDMDAQLCELWARSCEHQSLVLYILETLAEEIFNKDDPVASIRGGDLGKACVNIFTPASTLEEQLPGRDTDFNVRCGEDGWVQRICNSVDECLNGHRVLDENICDIAVRALNTLRATMPWLISKAIYKTGSIYHIGNALAVAMNFLQALESRDNEDMNRLLSERAASQKKSIDGIRGELEEQLIRLETTAVEVLCTVYTRSGFQDQDIVEIVCPMLASGTVNQLNGIYRWTAKELEKDIFDLPKHTLLKKLSELLSHLVGYIESKPHAIPPDCDLPGFLSFLLEVFRHPSLTVSIPVLHAWTRLLRVRSVRDSPVMLQLIPGLLEIARERLVRYEAFPEDSDDPTFVLLHEDIDTVPERHAFLGNYRRYCVDIVEIIVRKMPQDAMQHILIQATNVFQNLYNGLPPFTPQTFSKNAPSVLRVDSQITVIDAALKGYLRGLDHHYDPVLRTEEERAEAMRDAFEAWCQEILQLRFEDPEINRKIIQLMVTFATRALQTKPNFAVQVLSYILNLPIHDDASAPQYSEAAKGLDQACTGEMQRLAMTFSDDFLTIYKGLEQEINKNVAKRPNDERFKLGYTAFLFIINHRSTSRDRSFQDARLQQMMNQVKAGWGSPQMAESLSSFQSFCDMLGLGNIADFLAAKGFHQVSDWASQQLDAEGQARQAEILAQFQRFPLRLTKTLLNASTEKMVENTQTHAVSCQLWADVLPTILPSLLQFISHAQAFMNIQNWSHLPHEMQLVMKRVLTDRFWQAGISTESKDDFFARVSGSKSSYEGFASTVRGTVRQIREVCYYILYGLAKFRVHFYAIPDLPGALSRALYENAEALSAHHVSVLLNVSTQLIDGCPTELRPQFLPPMISSLFMALNSKIGNEWEVLNRQIEEAAAADNLGDEMKNESILRQLTHAAVLLMSLLLEDHRMGMRGVTASATSGWLSTDTSGPDAHDRSRSQPKEQRMLTFIIGTPEILEPMLMFCKTVIRVRDTRCVSLVCRLFLRSVLPRFKEPSPVRDYVCRDLLRAAITSLHEPAFVDAQKDLASLISTIINLDPDTTTAIILELPGLSNRPDKVDRCIGRLRQTTSERIQRGLVLDLLSSLRGVSIHEQGKIERAPVKKPAVQEQYMAVEHQPNIVRGGSPQLDGMADMFG</sequence>
<name>A0ABR1ME38_9PEZI</name>
<evidence type="ECO:0000256" key="2">
    <source>
        <dbReference type="ARBA" id="ARBA00022694"/>
    </source>
</evidence>